<evidence type="ECO:0000313" key="2">
    <source>
        <dbReference type="Proteomes" id="UP000030764"/>
    </source>
</evidence>
<dbReference type="EMBL" id="KL363416">
    <property type="protein sequence ID" value="KFD45859.1"/>
    <property type="molecule type" value="Genomic_DNA"/>
</dbReference>
<evidence type="ECO:0000313" key="1">
    <source>
        <dbReference type="EMBL" id="KFD45859.1"/>
    </source>
</evidence>
<name>A0A085LLL3_9BILA</name>
<dbReference type="AlphaFoldDB" id="A0A085LLL3"/>
<sequence length="94" mass="10672">MVYIDYKQDISDIKGLQAQIQYLSRIYLPTGYIYAIHDVEGGLDGTVRVAGRRCHFVVGLKLLGVTKCCCHPHVGHGLPKMEREMSKMDYKTEL</sequence>
<protein>
    <submittedName>
        <fullName evidence="1">Uncharacterized protein</fullName>
    </submittedName>
</protein>
<keyword evidence="2" id="KW-1185">Reference proteome</keyword>
<organism evidence="1 2">
    <name type="scientific">Trichuris suis</name>
    <name type="common">pig whipworm</name>
    <dbReference type="NCBI Taxonomy" id="68888"/>
    <lineage>
        <taxon>Eukaryota</taxon>
        <taxon>Metazoa</taxon>
        <taxon>Ecdysozoa</taxon>
        <taxon>Nematoda</taxon>
        <taxon>Enoplea</taxon>
        <taxon>Dorylaimia</taxon>
        <taxon>Trichinellida</taxon>
        <taxon>Trichuridae</taxon>
        <taxon>Trichuris</taxon>
    </lineage>
</organism>
<accession>A0A085LLL3</accession>
<reference evidence="1 2" key="1">
    <citation type="journal article" date="2014" name="Nat. Genet.">
        <title>Genome and transcriptome of the porcine whipworm Trichuris suis.</title>
        <authorList>
            <person name="Jex A.R."/>
            <person name="Nejsum P."/>
            <person name="Schwarz E.M."/>
            <person name="Hu L."/>
            <person name="Young N.D."/>
            <person name="Hall R.S."/>
            <person name="Korhonen P.K."/>
            <person name="Liao S."/>
            <person name="Thamsborg S."/>
            <person name="Xia J."/>
            <person name="Xu P."/>
            <person name="Wang S."/>
            <person name="Scheerlinck J.P."/>
            <person name="Hofmann A."/>
            <person name="Sternberg P.W."/>
            <person name="Wang J."/>
            <person name="Gasser R.B."/>
        </authorList>
    </citation>
    <scope>NUCLEOTIDE SEQUENCE [LARGE SCALE GENOMIC DNA]</scope>
    <source>
        <strain evidence="1">DCEP-RM93M</strain>
    </source>
</reference>
<proteinExistence type="predicted"/>
<dbReference type="Proteomes" id="UP000030764">
    <property type="component" value="Unassembled WGS sequence"/>
</dbReference>
<gene>
    <name evidence="1" type="ORF">M513_13272</name>
</gene>